<evidence type="ECO:0000259" key="1">
    <source>
        <dbReference type="Pfam" id="PF12358"/>
    </source>
</evidence>
<dbReference type="InterPro" id="IPR049530">
    <property type="entry name" value="EC042_2821"/>
</dbReference>
<sequence>MSGRQGQKKLFDYLQEKERKNTNFTMSQLVDSVGWKPSTFQTYLNKGQLTQFVNKVGRDKFEAINTLDINFVEFKKRLSQSKHFQELGHKCKSPLAKALLKKSKDNMMLALELYNRPSLENKLDGFVLLFCAAWEQLFKSILIEKQGENFIYEKSNKHGIRKTITLRKCLENLYDERSQIRKNIERIAEWRDKAVHLLMPELQALASRVFQSGVLNYSSEFEKYAEVPFISSQHTGMMSLVGDFKLPPESTLKTLYGEAAEEIFELADTLKGEIEATDDIGFAIPLRVSLVFAKEEGDEQIVIAKASGSAEDLQNLRKAMIVEKHVDPDKSHPFSQKGLMKAVNERLWQDLDDEALRKKLPKQNQQGKPALNSHCIQACIMKLGWKKNNNDFHYHSKMSDRHQYSDAAVVALVKKIKKDDSFVARSKASK</sequence>
<dbReference type="InterPro" id="IPR022104">
    <property type="entry name" value="DUF3644"/>
</dbReference>
<keyword evidence="4" id="KW-1185">Reference proteome</keyword>
<dbReference type="Pfam" id="PF18740">
    <property type="entry name" value="EC042_2821"/>
    <property type="match status" value="1"/>
</dbReference>
<gene>
    <name evidence="3" type="ORF">A10D4_00465</name>
</gene>
<reference evidence="3 4" key="1">
    <citation type="journal article" date="2012" name="J. Bacteriol.">
        <title>Genome Sequence of Idiomarina xiamenensis Type Strain 10-D-4.</title>
        <authorList>
            <person name="Lai Q."/>
            <person name="Wang L."/>
            <person name="Wang W."/>
            <person name="Shao Z."/>
        </authorList>
    </citation>
    <scope>NUCLEOTIDE SEQUENCE [LARGE SCALE GENOMIC DNA]</scope>
    <source>
        <strain evidence="3 4">10-D-4</strain>
    </source>
</reference>
<protein>
    <submittedName>
        <fullName evidence="3">Uncharacterized protein</fullName>
    </submittedName>
</protein>
<evidence type="ECO:0000259" key="2">
    <source>
        <dbReference type="Pfam" id="PF18740"/>
    </source>
</evidence>
<name>K2KHT2_9GAMM</name>
<dbReference type="OrthoDB" id="1551227at2"/>
<feature type="domain" description="DUF3644" evidence="1">
    <location>
        <begin position="99"/>
        <end position="272"/>
    </location>
</feature>
<proteinExistence type="predicted"/>
<dbReference type="eggNOG" id="ENOG50314PM">
    <property type="taxonomic scope" value="Bacteria"/>
</dbReference>
<feature type="domain" description="EC042-2821-like Restriction Endonuclease-like" evidence="2">
    <location>
        <begin position="327"/>
        <end position="420"/>
    </location>
</feature>
<evidence type="ECO:0000313" key="3">
    <source>
        <dbReference type="EMBL" id="EKE87523.1"/>
    </source>
</evidence>
<dbReference type="Proteomes" id="UP000014115">
    <property type="component" value="Unassembled WGS sequence"/>
</dbReference>
<comment type="caution">
    <text evidence="3">The sequence shown here is derived from an EMBL/GenBank/DDBJ whole genome shotgun (WGS) entry which is preliminary data.</text>
</comment>
<evidence type="ECO:0000313" key="4">
    <source>
        <dbReference type="Proteomes" id="UP000014115"/>
    </source>
</evidence>
<dbReference type="AlphaFoldDB" id="K2KHT2"/>
<dbReference type="Pfam" id="PF12358">
    <property type="entry name" value="DUF3644"/>
    <property type="match status" value="1"/>
</dbReference>
<accession>K2KHT2</accession>
<dbReference type="STRING" id="740709.A10D4_00465"/>
<dbReference type="RefSeq" id="WP_008487019.1">
    <property type="nucleotide sequence ID" value="NZ_AMRG01000001.1"/>
</dbReference>
<dbReference type="PATRIC" id="fig|740709.3.peg.95"/>
<dbReference type="EMBL" id="AMRG01000001">
    <property type="protein sequence ID" value="EKE87523.1"/>
    <property type="molecule type" value="Genomic_DNA"/>
</dbReference>
<organism evidence="3 4">
    <name type="scientific">Idiomarina xiamenensis 10-D-4</name>
    <dbReference type="NCBI Taxonomy" id="740709"/>
    <lineage>
        <taxon>Bacteria</taxon>
        <taxon>Pseudomonadati</taxon>
        <taxon>Pseudomonadota</taxon>
        <taxon>Gammaproteobacteria</taxon>
        <taxon>Alteromonadales</taxon>
        <taxon>Idiomarinaceae</taxon>
        <taxon>Idiomarina</taxon>
    </lineage>
</organism>